<accession>A0A368VSW5</accession>
<feature type="region of interest" description="Disordered" evidence="1">
    <location>
        <begin position="54"/>
        <end position="84"/>
    </location>
</feature>
<dbReference type="Proteomes" id="UP000253495">
    <property type="component" value="Unassembled WGS sequence"/>
</dbReference>
<dbReference type="OrthoDB" id="7107936at2"/>
<dbReference type="InterPro" id="IPR010985">
    <property type="entry name" value="Ribbon_hlx_hlx"/>
</dbReference>
<dbReference type="AlphaFoldDB" id="A0A368VSW5"/>
<dbReference type="GO" id="GO:0006355">
    <property type="term" value="P:regulation of DNA-templated transcription"/>
    <property type="evidence" value="ECO:0007669"/>
    <property type="project" value="InterPro"/>
</dbReference>
<comment type="caution">
    <text evidence="2">The sequence shown here is derived from an EMBL/GenBank/DDBJ whole genome shotgun (WGS) entry which is preliminary data.</text>
</comment>
<name>A0A368VSW5_9ACTN</name>
<evidence type="ECO:0000313" key="2">
    <source>
        <dbReference type="EMBL" id="RCW45102.1"/>
    </source>
</evidence>
<dbReference type="RefSeq" id="WP_114452239.1">
    <property type="nucleotide sequence ID" value="NZ_QPJC01000003.1"/>
</dbReference>
<keyword evidence="3" id="KW-1185">Reference proteome</keyword>
<evidence type="ECO:0000313" key="3">
    <source>
        <dbReference type="Proteomes" id="UP000253495"/>
    </source>
</evidence>
<organism evidence="2 3">
    <name type="scientific">Halopolyspora algeriensis</name>
    <dbReference type="NCBI Taxonomy" id="1500506"/>
    <lineage>
        <taxon>Bacteria</taxon>
        <taxon>Bacillati</taxon>
        <taxon>Actinomycetota</taxon>
        <taxon>Actinomycetes</taxon>
        <taxon>Actinomycetes incertae sedis</taxon>
        <taxon>Halopolyspora</taxon>
    </lineage>
</organism>
<feature type="compositionally biased region" description="Basic and acidic residues" evidence="1">
    <location>
        <begin position="72"/>
        <end position="84"/>
    </location>
</feature>
<evidence type="ECO:0008006" key="4">
    <source>
        <dbReference type="Google" id="ProtNLM"/>
    </source>
</evidence>
<sequence length="84" mass="9261">MVALQIRDVPPEVRDTLIERARGRGQSLQSFLLSLVEDEARRSGNVAVLNRFGGRSDGSRVSSGETADELDELRTAHDRHLDGC</sequence>
<dbReference type="EMBL" id="QPJC01000003">
    <property type="protein sequence ID" value="RCW45102.1"/>
    <property type="molecule type" value="Genomic_DNA"/>
</dbReference>
<protein>
    <recommendedName>
        <fullName evidence="4">Antitoxin</fullName>
    </recommendedName>
</protein>
<evidence type="ECO:0000256" key="1">
    <source>
        <dbReference type="SAM" id="MobiDB-lite"/>
    </source>
</evidence>
<reference evidence="2 3" key="1">
    <citation type="submission" date="2018-07" db="EMBL/GenBank/DDBJ databases">
        <title>Genomic Encyclopedia of Type Strains, Phase III (KMG-III): the genomes of soil and plant-associated and newly described type strains.</title>
        <authorList>
            <person name="Whitman W."/>
        </authorList>
    </citation>
    <scope>NUCLEOTIDE SEQUENCE [LARGE SCALE GENOMIC DNA]</scope>
    <source>
        <strain evidence="2 3">CECT 8575</strain>
    </source>
</reference>
<gene>
    <name evidence="2" type="ORF">DFQ14_10365</name>
</gene>
<dbReference type="SUPFAM" id="SSF47598">
    <property type="entry name" value="Ribbon-helix-helix"/>
    <property type="match status" value="1"/>
</dbReference>
<proteinExistence type="predicted"/>